<accession>A0A0K3CAV4</accession>
<dbReference type="EMBL" id="CWKI01000003">
    <property type="protein sequence ID" value="CTR06018.1"/>
    <property type="molecule type" value="Genomic_DNA"/>
</dbReference>
<feature type="region of interest" description="Disordered" evidence="1">
    <location>
        <begin position="1"/>
        <end position="85"/>
    </location>
</feature>
<name>A0A0K3CAV4_RHOTO</name>
<organism evidence="2 3">
    <name type="scientific">Rhodotorula toruloides</name>
    <name type="common">Yeast</name>
    <name type="synonym">Rhodosporidium toruloides</name>
    <dbReference type="NCBI Taxonomy" id="5286"/>
    <lineage>
        <taxon>Eukaryota</taxon>
        <taxon>Fungi</taxon>
        <taxon>Dikarya</taxon>
        <taxon>Basidiomycota</taxon>
        <taxon>Pucciniomycotina</taxon>
        <taxon>Microbotryomycetes</taxon>
        <taxon>Sporidiobolales</taxon>
        <taxon>Sporidiobolaceae</taxon>
        <taxon>Rhodotorula</taxon>
    </lineage>
</organism>
<evidence type="ECO:0000313" key="3">
    <source>
        <dbReference type="Proteomes" id="UP000199069"/>
    </source>
</evidence>
<sequence length="85" mass="8512">MGLTTTLKGMVGFHTGPEGPREEGQSSSLPPAGQQPPPSPHFQGPGGEEAPQNGGNCEYERVGMEPASKGAAERAAAAATGPTTP</sequence>
<protein>
    <submittedName>
        <fullName evidence="2">Uncharacterized protein</fullName>
    </submittedName>
</protein>
<feature type="compositionally biased region" description="Low complexity" evidence="1">
    <location>
        <begin position="67"/>
        <end position="79"/>
    </location>
</feature>
<proteinExistence type="predicted"/>
<dbReference type="Proteomes" id="UP000199069">
    <property type="component" value="Unassembled WGS sequence"/>
</dbReference>
<keyword evidence="3" id="KW-1185">Reference proteome</keyword>
<evidence type="ECO:0000313" key="2">
    <source>
        <dbReference type="EMBL" id="CTR06018.1"/>
    </source>
</evidence>
<dbReference type="AlphaFoldDB" id="A0A0K3CAV4"/>
<gene>
    <name evidence="2" type="primary">FGENESH: predicted gene_3.330</name>
    <name evidence="2" type="ORF">BN2166_0018790</name>
</gene>
<reference evidence="2 3" key="1">
    <citation type="submission" date="2015-07" db="EMBL/GenBank/DDBJ databases">
        <authorList>
            <person name="Cajimat M.N.B."/>
            <person name="Milazzo M.L."/>
            <person name="Fulhorst C.F."/>
        </authorList>
    </citation>
    <scope>NUCLEOTIDE SEQUENCE [LARGE SCALE GENOMIC DNA]</scope>
    <source>
        <strain evidence="2">Single colony</strain>
    </source>
</reference>
<evidence type="ECO:0000256" key="1">
    <source>
        <dbReference type="SAM" id="MobiDB-lite"/>
    </source>
</evidence>